<gene>
    <name evidence="10" type="ORF">EET67_08385</name>
</gene>
<keyword evidence="5 8" id="KW-0812">Transmembrane</keyword>
<evidence type="ECO:0000256" key="3">
    <source>
        <dbReference type="ARBA" id="ARBA00022448"/>
    </source>
</evidence>
<evidence type="ECO:0000256" key="6">
    <source>
        <dbReference type="ARBA" id="ARBA00022989"/>
    </source>
</evidence>
<dbReference type="Proteomes" id="UP000281647">
    <property type="component" value="Unassembled WGS sequence"/>
</dbReference>
<feature type="transmembrane region" description="Helical" evidence="8">
    <location>
        <begin position="59"/>
        <end position="83"/>
    </location>
</feature>
<dbReference type="GO" id="GO:0055085">
    <property type="term" value="P:transmembrane transport"/>
    <property type="evidence" value="ECO:0007669"/>
    <property type="project" value="InterPro"/>
</dbReference>
<dbReference type="PANTHER" id="PTHR42929">
    <property type="entry name" value="INNER MEMBRANE ABC TRANSPORTER PERMEASE PROTEIN YDCU-RELATED-RELATED"/>
    <property type="match status" value="1"/>
</dbReference>
<feature type="transmembrane region" description="Helical" evidence="8">
    <location>
        <begin position="194"/>
        <end position="215"/>
    </location>
</feature>
<feature type="transmembrane region" description="Helical" evidence="8">
    <location>
        <begin position="95"/>
        <end position="112"/>
    </location>
</feature>
<dbReference type="InterPro" id="IPR000515">
    <property type="entry name" value="MetI-like"/>
</dbReference>
<comment type="similarity">
    <text evidence="2">Belongs to the binding-protein-dependent transport system permease family. CysTW subfamily.</text>
</comment>
<evidence type="ECO:0000256" key="8">
    <source>
        <dbReference type="RuleBase" id="RU363032"/>
    </source>
</evidence>
<reference evidence="10 11" key="1">
    <citation type="submission" date="2018-11" db="EMBL/GenBank/DDBJ databases">
        <title>Pseudaminobacter arsenicus sp. nov., an arsenic-resistant bacterium isolated from arsenic-rich aquifers.</title>
        <authorList>
            <person name="Mu Y."/>
        </authorList>
    </citation>
    <scope>NUCLEOTIDE SEQUENCE [LARGE SCALE GENOMIC DNA]</scope>
    <source>
        <strain evidence="10 11">CB3</strain>
    </source>
</reference>
<evidence type="ECO:0000313" key="10">
    <source>
        <dbReference type="EMBL" id="RUM98306.1"/>
    </source>
</evidence>
<dbReference type="SUPFAM" id="SSF161098">
    <property type="entry name" value="MetI-like"/>
    <property type="match status" value="1"/>
</dbReference>
<comment type="caution">
    <text evidence="10">The sequence shown here is derived from an EMBL/GenBank/DDBJ whole genome shotgun (WGS) entry which is preliminary data.</text>
</comment>
<dbReference type="EMBL" id="RKST01000007">
    <property type="protein sequence ID" value="RUM98306.1"/>
    <property type="molecule type" value="Genomic_DNA"/>
</dbReference>
<dbReference type="Gene3D" id="1.10.3720.10">
    <property type="entry name" value="MetI-like"/>
    <property type="match status" value="1"/>
</dbReference>
<accession>A0A432V843</accession>
<dbReference type="CDD" id="cd06261">
    <property type="entry name" value="TM_PBP2"/>
    <property type="match status" value="1"/>
</dbReference>
<name>A0A432V843_9HYPH</name>
<evidence type="ECO:0000256" key="2">
    <source>
        <dbReference type="ARBA" id="ARBA00007069"/>
    </source>
</evidence>
<keyword evidence="4" id="KW-1003">Cell membrane</keyword>
<dbReference type="PANTHER" id="PTHR42929:SF1">
    <property type="entry name" value="INNER MEMBRANE ABC TRANSPORTER PERMEASE PROTEIN YDCU-RELATED"/>
    <property type="match status" value="1"/>
</dbReference>
<proteinExistence type="inferred from homology"/>
<sequence>MTQQRPFFIPFLVPAVLVAVIFAAAMFNVFQYSFLEFVPGSVEVGGFTLDNFARINRPIYYWVLLDTFLLSFATAFFALVLSYPIAFAVVRAERNWVRSVLVVLAITPLFTGEIVRTYSWMLVLGTDGVINTTLKALGLIEGSIPIMYTRPGVVIALVQFAMPVMIILLATAISQVKRDCEKAAANLGATPNTVFWRVTIPLTMPGILSSFVVVFAWTMSAFSTPQLIGGGKVLMISNVVYLQGFSSFNLPFAAVLSLIALGAALGSLGLMKLATARFERKLATV</sequence>
<dbReference type="OrthoDB" id="9807047at2"/>
<protein>
    <submittedName>
        <fullName evidence="10">ABC transporter permease</fullName>
    </submittedName>
</protein>
<comment type="subcellular location">
    <subcellularLocation>
        <location evidence="1 8">Cell membrane</location>
        <topology evidence="1 8">Multi-pass membrane protein</topology>
    </subcellularLocation>
</comment>
<evidence type="ECO:0000256" key="4">
    <source>
        <dbReference type="ARBA" id="ARBA00022475"/>
    </source>
</evidence>
<dbReference type="InterPro" id="IPR035906">
    <property type="entry name" value="MetI-like_sf"/>
</dbReference>
<dbReference type="GO" id="GO:0005886">
    <property type="term" value="C:plasma membrane"/>
    <property type="evidence" value="ECO:0007669"/>
    <property type="project" value="UniProtKB-SubCell"/>
</dbReference>
<feature type="transmembrane region" description="Helical" evidence="8">
    <location>
        <begin position="7"/>
        <end position="30"/>
    </location>
</feature>
<evidence type="ECO:0000256" key="1">
    <source>
        <dbReference type="ARBA" id="ARBA00004651"/>
    </source>
</evidence>
<dbReference type="Pfam" id="PF00528">
    <property type="entry name" value="BPD_transp_1"/>
    <property type="match status" value="1"/>
</dbReference>
<keyword evidence="3 8" id="KW-0813">Transport</keyword>
<dbReference type="AlphaFoldDB" id="A0A432V843"/>
<evidence type="ECO:0000259" key="9">
    <source>
        <dbReference type="PROSITE" id="PS50928"/>
    </source>
</evidence>
<dbReference type="PROSITE" id="PS50928">
    <property type="entry name" value="ABC_TM1"/>
    <property type="match status" value="1"/>
</dbReference>
<keyword evidence="6 8" id="KW-1133">Transmembrane helix</keyword>
<evidence type="ECO:0000256" key="5">
    <source>
        <dbReference type="ARBA" id="ARBA00022692"/>
    </source>
</evidence>
<feature type="transmembrane region" description="Helical" evidence="8">
    <location>
        <begin position="250"/>
        <end position="271"/>
    </location>
</feature>
<evidence type="ECO:0000256" key="7">
    <source>
        <dbReference type="ARBA" id="ARBA00023136"/>
    </source>
</evidence>
<keyword evidence="11" id="KW-1185">Reference proteome</keyword>
<evidence type="ECO:0000313" key="11">
    <source>
        <dbReference type="Proteomes" id="UP000281647"/>
    </source>
</evidence>
<keyword evidence="7 8" id="KW-0472">Membrane</keyword>
<organism evidence="10 11">
    <name type="scientific">Borborobacter arsenicus</name>
    <dbReference type="NCBI Taxonomy" id="1851146"/>
    <lineage>
        <taxon>Bacteria</taxon>
        <taxon>Pseudomonadati</taxon>
        <taxon>Pseudomonadota</taxon>
        <taxon>Alphaproteobacteria</taxon>
        <taxon>Hyphomicrobiales</taxon>
        <taxon>Phyllobacteriaceae</taxon>
        <taxon>Borborobacter</taxon>
    </lineage>
</organism>
<feature type="transmembrane region" description="Helical" evidence="8">
    <location>
        <begin position="152"/>
        <end position="174"/>
    </location>
</feature>
<feature type="domain" description="ABC transmembrane type-1" evidence="9">
    <location>
        <begin position="64"/>
        <end position="269"/>
    </location>
</feature>